<evidence type="ECO:0000313" key="1">
    <source>
        <dbReference type="EMBL" id="EPN38340.1"/>
    </source>
</evidence>
<proteinExistence type="predicted"/>
<protein>
    <submittedName>
        <fullName evidence="1">Uncharacterized protein</fullName>
    </submittedName>
</protein>
<dbReference type="Proteomes" id="UP000018849">
    <property type="component" value="Unassembled WGS sequence"/>
</dbReference>
<dbReference type="EMBL" id="AOKF01003284">
    <property type="protein sequence ID" value="EPN38340.1"/>
    <property type="molecule type" value="Genomic_DNA"/>
</dbReference>
<comment type="caution">
    <text evidence="1">The sequence shown here is derived from an EMBL/GenBank/DDBJ whole genome shotgun (WGS) entry which is preliminary data.</text>
</comment>
<evidence type="ECO:0000313" key="2">
    <source>
        <dbReference type="Proteomes" id="UP000018849"/>
    </source>
</evidence>
<dbReference type="AlphaFoldDB" id="A0A656JMT3"/>
<reference evidence="1 2" key="1">
    <citation type="journal article" date="2013" name="PLoS Pathog.">
        <title>Genomic analysis of the Kiwifruit pathogen Pseudomonas syringae pv. actinidiae provides insight into the origins of an emergent plant disease.</title>
        <authorList>
            <person name="McCann H.C."/>
            <person name="Rikkerink E.H."/>
            <person name="Bertels F."/>
            <person name="Fiers M."/>
            <person name="Lu A."/>
            <person name="Rees-George J."/>
            <person name="Andersen M.T."/>
            <person name="Gleave A.P."/>
            <person name="Haubold B."/>
            <person name="Wohlers M.W."/>
            <person name="Guttman D.S."/>
            <person name="Wang P.W."/>
            <person name="Straub C."/>
            <person name="Vanneste J.L."/>
            <person name="Rainey P.B."/>
            <person name="Templeton M.D."/>
        </authorList>
    </citation>
    <scope>NUCLEOTIDE SEQUENCE [LARGE SCALE GENOMIC DNA]</scope>
    <source>
        <strain evidence="1 2">ICMP 19096</strain>
    </source>
</reference>
<name>A0A656JMT3_PSESF</name>
<feature type="non-terminal residue" evidence="1">
    <location>
        <position position="88"/>
    </location>
</feature>
<accession>A0A656JMT3</accession>
<sequence>MRLLNGEVSSTAATSLRLEGDLRAAKAVGARQLPALDWHQTVGGASAEYQRVVFDHAVHALAGAAQFALREVPGQRVRAIVDLVAQAV</sequence>
<gene>
    <name evidence="1" type="ORF">A245_38699</name>
</gene>
<organism evidence="1 2">
    <name type="scientific">Pseudomonas syringae pv. actinidiae ICMP 19096</name>
    <dbReference type="NCBI Taxonomy" id="1194405"/>
    <lineage>
        <taxon>Bacteria</taxon>
        <taxon>Pseudomonadati</taxon>
        <taxon>Pseudomonadota</taxon>
        <taxon>Gammaproteobacteria</taxon>
        <taxon>Pseudomonadales</taxon>
        <taxon>Pseudomonadaceae</taxon>
        <taxon>Pseudomonas</taxon>
        <taxon>Pseudomonas syringae</taxon>
    </lineage>
</organism>